<dbReference type="Proteomes" id="UP000628463">
    <property type="component" value="Unassembled WGS sequence"/>
</dbReference>
<evidence type="ECO:0000313" key="3">
    <source>
        <dbReference type="Proteomes" id="UP000628463"/>
    </source>
</evidence>
<evidence type="ECO:0000256" key="1">
    <source>
        <dbReference type="SAM" id="Phobius"/>
    </source>
</evidence>
<keyword evidence="1" id="KW-0812">Transmembrane</keyword>
<comment type="caution">
    <text evidence="2">The sequence shown here is derived from an EMBL/GenBank/DDBJ whole genome shotgun (WGS) entry which is preliminary data.</text>
</comment>
<keyword evidence="1" id="KW-0472">Membrane</keyword>
<feature type="transmembrane region" description="Helical" evidence="1">
    <location>
        <begin position="12"/>
        <end position="36"/>
    </location>
</feature>
<gene>
    <name evidence="2" type="ORF">H8S01_08860</name>
</gene>
<evidence type="ECO:0008006" key="4">
    <source>
        <dbReference type="Google" id="ProtNLM"/>
    </source>
</evidence>
<dbReference type="RefSeq" id="WP_186836939.1">
    <property type="nucleotide sequence ID" value="NZ_JACOPD010000005.1"/>
</dbReference>
<proteinExistence type="predicted"/>
<organism evidence="2 3">
    <name type="scientific">Lachnospira hominis</name>
    <name type="common">ex Liu et al. 2021</name>
    <dbReference type="NCBI Taxonomy" id="2763051"/>
    <lineage>
        <taxon>Bacteria</taxon>
        <taxon>Bacillati</taxon>
        <taxon>Bacillota</taxon>
        <taxon>Clostridia</taxon>
        <taxon>Lachnospirales</taxon>
        <taxon>Lachnospiraceae</taxon>
        <taxon>Lachnospira</taxon>
    </lineage>
</organism>
<reference evidence="2 3" key="1">
    <citation type="submission" date="2020-08" db="EMBL/GenBank/DDBJ databases">
        <title>Genome public.</title>
        <authorList>
            <person name="Liu C."/>
            <person name="Sun Q."/>
        </authorList>
    </citation>
    <scope>NUCLEOTIDE SEQUENCE [LARGE SCALE GENOMIC DNA]</scope>
    <source>
        <strain evidence="2 3">NSJ-43</strain>
    </source>
</reference>
<dbReference type="EMBL" id="JACOPD010000005">
    <property type="protein sequence ID" value="MBC5681069.1"/>
    <property type="molecule type" value="Genomic_DNA"/>
</dbReference>
<keyword evidence="3" id="KW-1185">Reference proteome</keyword>
<protein>
    <recommendedName>
        <fullName evidence="4">LPXTG cell wall anchor domain-containing protein</fullName>
    </recommendedName>
</protein>
<accession>A0ABR7G0V8</accession>
<sequence length="55" mass="6024">MVGLVSILAGEILYESIKFVIMLGLLVAAVFIGGTLRKKKDAKKARREEECNTEA</sequence>
<evidence type="ECO:0000313" key="2">
    <source>
        <dbReference type="EMBL" id="MBC5681069.1"/>
    </source>
</evidence>
<name>A0ABR7G0V8_9FIRM</name>
<keyword evidence="1" id="KW-1133">Transmembrane helix</keyword>